<evidence type="ECO:0000256" key="1">
    <source>
        <dbReference type="SAM" id="MobiDB-lite"/>
    </source>
</evidence>
<protein>
    <submittedName>
        <fullName evidence="3">Phosphoribosyltransferase</fullName>
    </submittedName>
</protein>
<evidence type="ECO:0000259" key="2">
    <source>
        <dbReference type="Pfam" id="PF00156"/>
    </source>
</evidence>
<dbReference type="CDD" id="cd06223">
    <property type="entry name" value="PRTases_typeI"/>
    <property type="match status" value="1"/>
</dbReference>
<dbReference type="SUPFAM" id="SSF53271">
    <property type="entry name" value="PRTase-like"/>
    <property type="match status" value="1"/>
</dbReference>
<keyword evidence="3" id="KW-0328">Glycosyltransferase</keyword>
<accession>A0ABP8LI93</accession>
<dbReference type="Gene3D" id="3.40.50.2020">
    <property type="match status" value="1"/>
</dbReference>
<dbReference type="GO" id="GO:0016757">
    <property type="term" value="F:glycosyltransferase activity"/>
    <property type="evidence" value="ECO:0007669"/>
    <property type="project" value="UniProtKB-KW"/>
</dbReference>
<dbReference type="Pfam" id="PF00156">
    <property type="entry name" value="Pribosyltran"/>
    <property type="match status" value="1"/>
</dbReference>
<dbReference type="EMBL" id="BAABGN010000012">
    <property type="protein sequence ID" value="GAA4429349.1"/>
    <property type="molecule type" value="Genomic_DNA"/>
</dbReference>
<keyword evidence="4" id="KW-1185">Reference proteome</keyword>
<gene>
    <name evidence="3" type="ORF">GCM10023169_31610</name>
</gene>
<organism evidence="3 4">
    <name type="scientific">Georgenia halophila</name>
    <dbReference type="NCBI Taxonomy" id="620889"/>
    <lineage>
        <taxon>Bacteria</taxon>
        <taxon>Bacillati</taxon>
        <taxon>Actinomycetota</taxon>
        <taxon>Actinomycetes</taxon>
        <taxon>Micrococcales</taxon>
        <taxon>Bogoriellaceae</taxon>
        <taxon>Georgenia</taxon>
    </lineage>
</organism>
<feature type="domain" description="Phosphoribosyltransferase" evidence="2">
    <location>
        <begin position="14"/>
        <end position="186"/>
    </location>
</feature>
<name>A0ABP8LI93_9MICO</name>
<evidence type="ECO:0000313" key="3">
    <source>
        <dbReference type="EMBL" id="GAA4429349.1"/>
    </source>
</evidence>
<dbReference type="InterPro" id="IPR029057">
    <property type="entry name" value="PRTase-like"/>
</dbReference>
<keyword evidence="3" id="KW-0808">Transferase</keyword>
<feature type="region of interest" description="Disordered" evidence="1">
    <location>
        <begin position="196"/>
        <end position="225"/>
    </location>
</feature>
<reference evidence="4" key="1">
    <citation type="journal article" date="2019" name="Int. J. Syst. Evol. Microbiol.">
        <title>The Global Catalogue of Microorganisms (GCM) 10K type strain sequencing project: providing services to taxonomists for standard genome sequencing and annotation.</title>
        <authorList>
            <consortium name="The Broad Institute Genomics Platform"/>
            <consortium name="The Broad Institute Genome Sequencing Center for Infectious Disease"/>
            <person name="Wu L."/>
            <person name="Ma J."/>
        </authorList>
    </citation>
    <scope>NUCLEOTIDE SEQUENCE [LARGE SCALE GENOMIC DNA]</scope>
    <source>
        <strain evidence="4">JCM 17810</strain>
    </source>
</reference>
<dbReference type="Proteomes" id="UP001500622">
    <property type="component" value="Unassembled WGS sequence"/>
</dbReference>
<comment type="caution">
    <text evidence="3">The sequence shown here is derived from an EMBL/GenBank/DDBJ whole genome shotgun (WGS) entry which is preliminary data.</text>
</comment>
<dbReference type="Gene3D" id="3.30.1310.20">
    <property type="entry name" value="PRTase-like"/>
    <property type="match status" value="1"/>
</dbReference>
<dbReference type="InterPro" id="IPR000836">
    <property type="entry name" value="PRTase_dom"/>
</dbReference>
<sequence>MIAVSAQPYADRDEAGRMLAPHLEDYAGRDDVVVLGLPRGGVPVAARVAEALRAPLDVLLVRKLGTPGQPELAMGAVARVAGRLAVVRHQAVLDLGIGDEEFDRVLERETPELERREAIYRDDRPSPDVTGRVVIVVDDGLATGSTVRAALAALRSGEPARRVVAVPLGSAEACRTVAAEADEVVCPWVPEQFGGVGQGYQDFSPTTDEEVRGLLDRSRSSREGA</sequence>
<proteinExistence type="predicted"/>
<feature type="compositionally biased region" description="Basic and acidic residues" evidence="1">
    <location>
        <begin position="209"/>
        <end position="225"/>
    </location>
</feature>
<evidence type="ECO:0000313" key="4">
    <source>
        <dbReference type="Proteomes" id="UP001500622"/>
    </source>
</evidence>